<evidence type="ECO:0000256" key="4">
    <source>
        <dbReference type="ARBA" id="ARBA00023004"/>
    </source>
</evidence>
<dbReference type="GO" id="GO:0051537">
    <property type="term" value="F:2 iron, 2 sulfur cluster binding"/>
    <property type="evidence" value="ECO:0007669"/>
    <property type="project" value="UniProtKB-KW"/>
</dbReference>
<keyword evidence="4" id="KW-0408">Iron</keyword>
<evidence type="ECO:0000259" key="8">
    <source>
        <dbReference type="PROSITE" id="PS51085"/>
    </source>
</evidence>
<dbReference type="RefSeq" id="WP_143233916.1">
    <property type="nucleotide sequence ID" value="NZ_VJWL01000001.1"/>
</dbReference>
<keyword evidence="5" id="KW-0411">Iron-sulfur</keyword>
<dbReference type="EMBL" id="VJWL01000001">
    <property type="protein sequence ID" value="TRW49494.1"/>
    <property type="molecule type" value="Genomic_DNA"/>
</dbReference>
<dbReference type="AlphaFoldDB" id="A0A552X377"/>
<dbReference type="InterPro" id="IPR001041">
    <property type="entry name" value="2Fe-2S_ferredoxin-type"/>
</dbReference>
<evidence type="ECO:0000313" key="9">
    <source>
        <dbReference type="EMBL" id="TRW49494.1"/>
    </source>
</evidence>
<keyword evidence="2" id="KW-0001">2Fe-2S</keyword>
<keyword evidence="10" id="KW-1185">Reference proteome</keyword>
<dbReference type="PROSITE" id="PS51085">
    <property type="entry name" value="2FE2S_FER_2"/>
    <property type="match status" value="1"/>
</dbReference>
<dbReference type="OrthoDB" id="9799640at2"/>
<dbReference type="SUPFAM" id="SSF54292">
    <property type="entry name" value="2Fe-2S ferredoxin-like"/>
    <property type="match status" value="1"/>
</dbReference>
<evidence type="ECO:0000256" key="5">
    <source>
        <dbReference type="ARBA" id="ARBA00023014"/>
    </source>
</evidence>
<dbReference type="PANTHER" id="PTHR23426">
    <property type="entry name" value="FERREDOXIN/ADRENODOXIN"/>
    <property type="match status" value="1"/>
</dbReference>
<sequence length="106" mass="11518">MPKAVFIDAKGGEFELDVPVGQTLMEAATDAMLDGIIGECGGVMSCATCHVYVDPAWVTKLQPADDIEESMIDVAREPQENSRLSCQITMSEELDGIVVHMPRSQF</sequence>
<reference evidence="9 10" key="1">
    <citation type="submission" date="2019-07" db="EMBL/GenBank/DDBJ databases">
        <authorList>
            <person name="Yang M."/>
            <person name="Zhao D."/>
            <person name="Xiang H."/>
        </authorList>
    </citation>
    <scope>NUCLEOTIDE SEQUENCE [LARGE SCALE GENOMIC DNA]</scope>
    <source>
        <strain evidence="9 10">IM1326</strain>
    </source>
</reference>
<accession>A0A552X377</accession>
<dbReference type="Pfam" id="PF00111">
    <property type="entry name" value="Fer2"/>
    <property type="match status" value="1"/>
</dbReference>
<dbReference type="InterPro" id="IPR036010">
    <property type="entry name" value="2Fe-2S_ferredoxin-like_sf"/>
</dbReference>
<organism evidence="9 10">
    <name type="scientific">Aliidiomarina halalkaliphila</name>
    <dbReference type="NCBI Taxonomy" id="2593535"/>
    <lineage>
        <taxon>Bacteria</taxon>
        <taxon>Pseudomonadati</taxon>
        <taxon>Pseudomonadota</taxon>
        <taxon>Gammaproteobacteria</taxon>
        <taxon>Alteromonadales</taxon>
        <taxon>Idiomarinaceae</taxon>
        <taxon>Aliidiomarina</taxon>
    </lineage>
</organism>
<name>A0A552X377_9GAMM</name>
<dbReference type="PANTHER" id="PTHR23426:SF65">
    <property type="entry name" value="FERREDOXIN-2, MITOCHONDRIAL"/>
    <property type="match status" value="1"/>
</dbReference>
<comment type="cofactor">
    <cofactor evidence="7">
        <name>[2Fe-2S] cluster</name>
        <dbReference type="ChEBI" id="CHEBI:190135"/>
    </cofactor>
</comment>
<dbReference type="GO" id="GO:0140647">
    <property type="term" value="P:P450-containing electron transport chain"/>
    <property type="evidence" value="ECO:0007669"/>
    <property type="project" value="InterPro"/>
</dbReference>
<keyword evidence="6" id="KW-0830">Ubiquinone</keyword>
<evidence type="ECO:0000256" key="2">
    <source>
        <dbReference type="ARBA" id="ARBA00022714"/>
    </source>
</evidence>
<proteinExistence type="inferred from homology"/>
<dbReference type="Gene3D" id="3.10.20.30">
    <property type="match status" value="1"/>
</dbReference>
<evidence type="ECO:0000256" key="3">
    <source>
        <dbReference type="ARBA" id="ARBA00022723"/>
    </source>
</evidence>
<dbReference type="GO" id="GO:0009055">
    <property type="term" value="F:electron transfer activity"/>
    <property type="evidence" value="ECO:0007669"/>
    <property type="project" value="TreeGrafter"/>
</dbReference>
<comment type="caution">
    <text evidence="9">The sequence shown here is derived from an EMBL/GenBank/DDBJ whole genome shotgun (WGS) entry which is preliminary data.</text>
</comment>
<keyword evidence="3" id="KW-0479">Metal-binding</keyword>
<evidence type="ECO:0000256" key="1">
    <source>
        <dbReference type="ARBA" id="ARBA00010914"/>
    </source>
</evidence>
<comment type="similarity">
    <text evidence="1">Belongs to the adrenodoxin/putidaredoxin family.</text>
</comment>
<dbReference type="InterPro" id="IPR012675">
    <property type="entry name" value="Beta-grasp_dom_sf"/>
</dbReference>
<feature type="domain" description="2Fe-2S ferredoxin-type" evidence="8">
    <location>
        <begin position="3"/>
        <end position="105"/>
    </location>
</feature>
<protein>
    <submittedName>
        <fullName evidence="9">2Fe-2S iron-sulfur cluster binding domain-containing protein</fullName>
    </submittedName>
</protein>
<dbReference type="PRINTS" id="PR00355">
    <property type="entry name" value="ADRENODOXIN"/>
</dbReference>
<evidence type="ECO:0000313" key="10">
    <source>
        <dbReference type="Proteomes" id="UP000320359"/>
    </source>
</evidence>
<dbReference type="Proteomes" id="UP000320359">
    <property type="component" value="Unassembled WGS sequence"/>
</dbReference>
<dbReference type="GO" id="GO:0046872">
    <property type="term" value="F:metal ion binding"/>
    <property type="evidence" value="ECO:0007669"/>
    <property type="project" value="UniProtKB-KW"/>
</dbReference>
<evidence type="ECO:0000256" key="6">
    <source>
        <dbReference type="ARBA" id="ARBA00023075"/>
    </source>
</evidence>
<evidence type="ECO:0000256" key="7">
    <source>
        <dbReference type="ARBA" id="ARBA00034078"/>
    </source>
</evidence>
<dbReference type="CDD" id="cd00207">
    <property type="entry name" value="fer2"/>
    <property type="match status" value="1"/>
</dbReference>
<dbReference type="InterPro" id="IPR001055">
    <property type="entry name" value="Adrenodoxin-like"/>
</dbReference>
<gene>
    <name evidence="9" type="ORF">FM042_01110</name>
</gene>